<dbReference type="AlphaFoldDB" id="A0A0G3EFW7"/>
<dbReference type="CDD" id="cd18683">
    <property type="entry name" value="PIN_VapC-like"/>
    <property type="match status" value="1"/>
</dbReference>
<evidence type="ECO:0000313" key="3">
    <source>
        <dbReference type="Proteomes" id="UP000035268"/>
    </source>
</evidence>
<dbReference type="PANTHER" id="PTHR39664">
    <property type="match status" value="1"/>
</dbReference>
<dbReference type="EMBL" id="CP010904">
    <property type="protein sequence ID" value="AKJ63710.1"/>
    <property type="molecule type" value="Genomic_DNA"/>
</dbReference>
<organism evidence="2 3">
    <name type="scientific">Kiritimatiella glycovorans</name>
    <dbReference type="NCBI Taxonomy" id="1307763"/>
    <lineage>
        <taxon>Bacteria</taxon>
        <taxon>Pseudomonadati</taxon>
        <taxon>Kiritimatiellota</taxon>
        <taxon>Kiritimatiellia</taxon>
        <taxon>Kiritimatiellales</taxon>
        <taxon>Kiritimatiellaceae</taxon>
        <taxon>Kiritimatiella</taxon>
    </lineage>
</organism>
<accession>A0A0G3EFW7</accession>
<dbReference type="InterPro" id="IPR002716">
    <property type="entry name" value="PIN_dom"/>
</dbReference>
<reference evidence="3" key="1">
    <citation type="submission" date="2015-02" db="EMBL/GenBank/DDBJ databases">
        <title>Description and complete genome sequence of the first cultured representative of the subdivision 5 of the Verrucomicrobia phylum.</title>
        <authorList>
            <person name="Spring S."/>
            <person name="Bunk B."/>
            <person name="Sproer C."/>
            <person name="Klenk H.-P."/>
        </authorList>
    </citation>
    <scope>NUCLEOTIDE SEQUENCE [LARGE SCALE GENOMIC DNA]</scope>
    <source>
        <strain evidence="3">L21-Fru-AB</strain>
    </source>
</reference>
<feature type="domain" description="PIN" evidence="1">
    <location>
        <begin position="2"/>
        <end position="125"/>
    </location>
</feature>
<dbReference type="PANTHER" id="PTHR39664:SF2">
    <property type="entry name" value="NUCLEIC ACID-BINDING PROTEIN, CONTAINING PIN DOMAIN-RELATED"/>
    <property type="match status" value="1"/>
</dbReference>
<dbReference type="OrthoDB" id="32974at2"/>
<dbReference type="SUPFAM" id="SSF88723">
    <property type="entry name" value="PIN domain-like"/>
    <property type="match status" value="1"/>
</dbReference>
<evidence type="ECO:0000313" key="2">
    <source>
        <dbReference type="EMBL" id="AKJ63710.1"/>
    </source>
</evidence>
<protein>
    <submittedName>
        <fullName evidence="2">PIN domain protein</fullName>
    </submittedName>
</protein>
<dbReference type="STRING" id="1307763.L21SP4_00430"/>
<reference evidence="2 3" key="2">
    <citation type="journal article" date="2016" name="ISME J.">
        <title>Characterization of the first cultured representative of Verrucomicrobia subdivision 5 indicates the proposal of a novel phylum.</title>
        <authorList>
            <person name="Spring S."/>
            <person name="Bunk B."/>
            <person name="Sproer C."/>
            <person name="Schumann P."/>
            <person name="Rohde M."/>
            <person name="Tindall B.J."/>
            <person name="Klenk H.P."/>
        </authorList>
    </citation>
    <scope>NUCLEOTIDE SEQUENCE [LARGE SCALE GENOMIC DNA]</scope>
    <source>
        <strain evidence="2 3">L21-Fru-AB</strain>
    </source>
</reference>
<dbReference type="Proteomes" id="UP000035268">
    <property type="component" value="Chromosome"/>
</dbReference>
<name>A0A0G3EFW7_9BACT</name>
<gene>
    <name evidence="2" type="ORF">L21SP4_00430</name>
</gene>
<proteinExistence type="predicted"/>
<dbReference type="Pfam" id="PF01850">
    <property type="entry name" value="PIN"/>
    <property type="match status" value="1"/>
</dbReference>
<dbReference type="RefSeq" id="WP_052881117.1">
    <property type="nucleotide sequence ID" value="NZ_CP010904.1"/>
</dbReference>
<keyword evidence="3" id="KW-1185">Reference proteome</keyword>
<evidence type="ECO:0000259" key="1">
    <source>
        <dbReference type="Pfam" id="PF01850"/>
    </source>
</evidence>
<dbReference type="Gene3D" id="3.40.50.1010">
    <property type="entry name" value="5'-nuclease"/>
    <property type="match status" value="1"/>
</dbReference>
<dbReference type="KEGG" id="vbl:L21SP4_00430"/>
<dbReference type="InterPro" id="IPR029060">
    <property type="entry name" value="PIN-like_dom_sf"/>
</dbReference>
<sequence>MIAVDTNVIVRFLVRDDERQAEAVRKRLKQAEDRRERLRIPLLVVLETIWVLESAYEKTRSEILGSIEDMRQMPVFEFEADRVIEGLLNDGPKYHAELADIVIGHAAEASGCDAGITFDRKATKLPFFSILK</sequence>